<organism evidence="2 3">
    <name type="scientific">Ameca splendens</name>
    <dbReference type="NCBI Taxonomy" id="208324"/>
    <lineage>
        <taxon>Eukaryota</taxon>
        <taxon>Metazoa</taxon>
        <taxon>Chordata</taxon>
        <taxon>Craniata</taxon>
        <taxon>Vertebrata</taxon>
        <taxon>Euteleostomi</taxon>
        <taxon>Actinopterygii</taxon>
        <taxon>Neopterygii</taxon>
        <taxon>Teleostei</taxon>
        <taxon>Neoteleostei</taxon>
        <taxon>Acanthomorphata</taxon>
        <taxon>Ovalentaria</taxon>
        <taxon>Atherinomorphae</taxon>
        <taxon>Cyprinodontiformes</taxon>
        <taxon>Goodeidae</taxon>
        <taxon>Ameca</taxon>
    </lineage>
</organism>
<evidence type="ECO:0000256" key="1">
    <source>
        <dbReference type="SAM" id="SignalP"/>
    </source>
</evidence>
<gene>
    <name evidence="2" type="ORF">AMECASPLE_016908</name>
</gene>
<name>A0ABV0XFG4_9TELE</name>
<feature type="signal peptide" evidence="1">
    <location>
        <begin position="1"/>
        <end position="15"/>
    </location>
</feature>
<reference evidence="2 3" key="1">
    <citation type="submission" date="2021-06" db="EMBL/GenBank/DDBJ databases">
        <authorList>
            <person name="Palmer J.M."/>
        </authorList>
    </citation>
    <scope>NUCLEOTIDE SEQUENCE [LARGE SCALE GENOMIC DNA]</scope>
    <source>
        <strain evidence="2 3">AS_MEX2019</strain>
        <tissue evidence="2">Muscle</tissue>
    </source>
</reference>
<dbReference type="Proteomes" id="UP001469553">
    <property type="component" value="Unassembled WGS sequence"/>
</dbReference>
<evidence type="ECO:0000313" key="3">
    <source>
        <dbReference type="Proteomes" id="UP001469553"/>
    </source>
</evidence>
<evidence type="ECO:0000313" key="2">
    <source>
        <dbReference type="EMBL" id="MEQ2280171.1"/>
    </source>
</evidence>
<keyword evidence="1" id="KW-0732">Signal</keyword>
<evidence type="ECO:0008006" key="4">
    <source>
        <dbReference type="Google" id="ProtNLM"/>
    </source>
</evidence>
<keyword evidence="3" id="KW-1185">Reference proteome</keyword>
<sequence>MWCNCLLNCMTRVKGCELAQLVTLVSCSKKVLGFITDPGSFWVEFACSLQAIQRTQAFGKHSSLLGNPVSSHSPKTIGPSKLPLGTICMVSCPVCFCVAQ</sequence>
<feature type="chain" id="PRO_5045688828" description="Secreted protein" evidence="1">
    <location>
        <begin position="16"/>
        <end position="100"/>
    </location>
</feature>
<dbReference type="EMBL" id="JAHRIP010001247">
    <property type="protein sequence ID" value="MEQ2280171.1"/>
    <property type="molecule type" value="Genomic_DNA"/>
</dbReference>
<accession>A0ABV0XFG4</accession>
<proteinExistence type="predicted"/>
<comment type="caution">
    <text evidence="2">The sequence shown here is derived from an EMBL/GenBank/DDBJ whole genome shotgun (WGS) entry which is preliminary data.</text>
</comment>
<protein>
    <recommendedName>
        <fullName evidence="4">Secreted protein</fullName>
    </recommendedName>
</protein>